<dbReference type="Proteomes" id="UP000006201">
    <property type="component" value="Unassembled WGS sequence"/>
</dbReference>
<dbReference type="EMBL" id="AAOH01000004">
    <property type="protein sequence ID" value="EAR28564.1"/>
    <property type="molecule type" value="Genomic_DNA"/>
</dbReference>
<sequence>MSVYTAKLAQFFNFYLIAGSLLFIHLSCEANDAFIWQHHQLTSQPSLRGSAISGDTLWVTGTDNTVFTSVDGGKSWQDRSVKTIQATDFRDIAVFDAKTAIVMGVGNGQNSALYLTENAGETWQLLHQNQAAEGFYDSIAFWDRENGLLLGDPVDGFYVIERTVDGGKTWQRIEKNKLPEPLTSEAAFAASGNTLIVGENGQAWFTTGGWSASLYYSADFGKSWQRFDVPIFKNSATAGGYALARNQLGDIFVLGGDYLKRDGRYTNMAKWSNGQFYSVPSGDFGLRTAMGCSHKICISTGKLANDISYDQGLSWQGLLNTHKEGDAGFYTLAQQHGLFLFAGANGHIAVLKSH</sequence>
<name>A4CB06_9GAMM</name>
<reference evidence="1 2" key="1">
    <citation type="submission" date="2006-02" db="EMBL/GenBank/DDBJ databases">
        <authorList>
            <person name="Moran M.A."/>
            <person name="Kjelleberg S."/>
            <person name="Egan S."/>
            <person name="Saunders N."/>
            <person name="Thomas T."/>
            <person name="Ferriera S."/>
            <person name="Johnson J."/>
            <person name="Kravitz S."/>
            <person name="Halpern A."/>
            <person name="Remington K."/>
            <person name="Beeson K."/>
            <person name="Tran B."/>
            <person name="Rogers Y.-H."/>
            <person name="Friedman R."/>
            <person name="Venter J.C."/>
        </authorList>
    </citation>
    <scope>NUCLEOTIDE SEQUENCE [LARGE SCALE GENOMIC DNA]</scope>
    <source>
        <strain evidence="1 2">D2</strain>
    </source>
</reference>
<gene>
    <name evidence="1" type="ORF">PTD2_22152</name>
</gene>
<dbReference type="PANTHER" id="PTHR47199">
    <property type="entry name" value="PHOTOSYSTEM II STABILITY/ASSEMBLY FACTOR HCF136, CHLOROPLASTIC"/>
    <property type="match status" value="1"/>
</dbReference>
<keyword evidence="2" id="KW-1185">Reference proteome</keyword>
<dbReference type="InterPro" id="IPR002860">
    <property type="entry name" value="BNR_rpt"/>
</dbReference>
<evidence type="ECO:0000313" key="2">
    <source>
        <dbReference type="Proteomes" id="UP000006201"/>
    </source>
</evidence>
<dbReference type="InterPro" id="IPR015943">
    <property type="entry name" value="WD40/YVTN_repeat-like_dom_sf"/>
</dbReference>
<dbReference type="InterPro" id="IPR036278">
    <property type="entry name" value="Sialidase_sf"/>
</dbReference>
<proteinExistence type="predicted"/>
<dbReference type="HOGENOM" id="CLU_064269_0_0_6"/>
<dbReference type="PANTHER" id="PTHR47199:SF2">
    <property type="entry name" value="PHOTOSYSTEM II STABILITY_ASSEMBLY FACTOR HCF136, CHLOROPLASTIC"/>
    <property type="match status" value="1"/>
</dbReference>
<dbReference type="RefSeq" id="WP_009840391.1">
    <property type="nucleotide sequence ID" value="NZ_CH959301.1"/>
</dbReference>
<protein>
    <submittedName>
        <fullName evidence="1">Putative oxidoreductase (Putative secreted protein)</fullName>
    </submittedName>
</protein>
<dbReference type="Gene3D" id="2.130.10.10">
    <property type="entry name" value="YVTN repeat-like/Quinoprotein amine dehydrogenase"/>
    <property type="match status" value="2"/>
</dbReference>
<dbReference type="STRING" id="87626.PTD2_22152"/>
<dbReference type="CDD" id="cd15482">
    <property type="entry name" value="Sialidase_non-viral"/>
    <property type="match status" value="1"/>
</dbReference>
<dbReference type="SUPFAM" id="SSF50939">
    <property type="entry name" value="Sialidases"/>
    <property type="match status" value="1"/>
</dbReference>
<evidence type="ECO:0000313" key="1">
    <source>
        <dbReference type="EMBL" id="EAR28564.1"/>
    </source>
</evidence>
<dbReference type="SUPFAM" id="SSF110296">
    <property type="entry name" value="Oligoxyloglucan reducing end-specific cellobiohydrolase"/>
    <property type="match status" value="1"/>
</dbReference>
<dbReference type="eggNOG" id="COG4447">
    <property type="taxonomic scope" value="Bacteria"/>
</dbReference>
<comment type="caution">
    <text evidence="1">The sequence shown here is derived from an EMBL/GenBank/DDBJ whole genome shotgun (WGS) entry which is preliminary data.</text>
</comment>
<organism evidence="1 2">
    <name type="scientific">Pseudoalteromonas tunicata D2</name>
    <dbReference type="NCBI Taxonomy" id="87626"/>
    <lineage>
        <taxon>Bacteria</taxon>
        <taxon>Pseudomonadati</taxon>
        <taxon>Pseudomonadota</taxon>
        <taxon>Gammaproteobacteria</taxon>
        <taxon>Alteromonadales</taxon>
        <taxon>Pseudoalteromonadaceae</taxon>
        <taxon>Pseudoalteromonas</taxon>
    </lineage>
</organism>
<dbReference type="OrthoDB" id="9813892at2"/>
<accession>A4CB06</accession>
<dbReference type="AlphaFoldDB" id="A4CB06"/>
<dbReference type="Pfam" id="PF02012">
    <property type="entry name" value="BNR"/>
    <property type="match status" value="1"/>
</dbReference>